<dbReference type="Proteomes" id="UP001177670">
    <property type="component" value="Unassembled WGS sequence"/>
</dbReference>
<dbReference type="EMBL" id="JAHYIQ010000004">
    <property type="protein sequence ID" value="KAK1132505.1"/>
    <property type="molecule type" value="Genomic_DNA"/>
</dbReference>
<comment type="caution">
    <text evidence="1">The sequence shown here is derived from an EMBL/GenBank/DDBJ whole genome shotgun (WGS) entry which is preliminary data.</text>
</comment>
<organism evidence="1 2">
    <name type="scientific">Melipona bicolor</name>
    <dbReference type="NCBI Taxonomy" id="60889"/>
    <lineage>
        <taxon>Eukaryota</taxon>
        <taxon>Metazoa</taxon>
        <taxon>Ecdysozoa</taxon>
        <taxon>Arthropoda</taxon>
        <taxon>Hexapoda</taxon>
        <taxon>Insecta</taxon>
        <taxon>Pterygota</taxon>
        <taxon>Neoptera</taxon>
        <taxon>Endopterygota</taxon>
        <taxon>Hymenoptera</taxon>
        <taxon>Apocrita</taxon>
        <taxon>Aculeata</taxon>
        <taxon>Apoidea</taxon>
        <taxon>Anthophila</taxon>
        <taxon>Apidae</taxon>
        <taxon>Melipona</taxon>
    </lineage>
</organism>
<keyword evidence="2" id="KW-1185">Reference proteome</keyword>
<proteinExistence type="predicted"/>
<accession>A0AA40G7Q0</accession>
<name>A0AA40G7Q0_9HYME</name>
<gene>
    <name evidence="1" type="ORF">K0M31_013888</name>
</gene>
<evidence type="ECO:0000313" key="2">
    <source>
        <dbReference type="Proteomes" id="UP001177670"/>
    </source>
</evidence>
<evidence type="ECO:0000313" key="1">
    <source>
        <dbReference type="EMBL" id="KAK1132505.1"/>
    </source>
</evidence>
<dbReference type="AlphaFoldDB" id="A0AA40G7Q0"/>
<protein>
    <submittedName>
        <fullName evidence="1">Uncharacterized protein</fullName>
    </submittedName>
</protein>
<reference evidence="1" key="1">
    <citation type="submission" date="2021-10" db="EMBL/GenBank/DDBJ databases">
        <title>Melipona bicolor Genome sequencing and assembly.</title>
        <authorList>
            <person name="Araujo N.S."/>
            <person name="Arias M.C."/>
        </authorList>
    </citation>
    <scope>NUCLEOTIDE SEQUENCE</scope>
    <source>
        <strain evidence="1">USP_2M_L1-L4_2017</strain>
        <tissue evidence="1">Whole body</tissue>
    </source>
</reference>
<sequence>MPAAHRRCRTSSAIDRLGREDSGGWLLVELLLLAEAGHRAILSAIETGTSWRVNRPASWWFSARPGKRKRRPNEPAHIGHRTPLYGRAPFFEPACITSASSMRHQDARCT</sequence>